<name>A0A8C8RWS4_9SAUR</name>
<feature type="region of interest" description="Disordered" evidence="1">
    <location>
        <begin position="32"/>
        <end position="67"/>
    </location>
</feature>
<dbReference type="PANTHER" id="PTHR11289:SF0">
    <property type="entry name" value="BREAST CANCER TYPE 2 SUSCEPTIBILITY PROTEIN"/>
    <property type="match status" value="1"/>
</dbReference>
<dbReference type="InterPro" id="IPR015525">
    <property type="entry name" value="BRCA2"/>
</dbReference>
<evidence type="ECO:0000256" key="1">
    <source>
        <dbReference type="SAM" id="MobiDB-lite"/>
    </source>
</evidence>
<dbReference type="Proteomes" id="UP000694393">
    <property type="component" value="Unplaced"/>
</dbReference>
<dbReference type="GO" id="GO:0005634">
    <property type="term" value="C:nucleus"/>
    <property type="evidence" value="ECO:0007669"/>
    <property type="project" value="TreeGrafter"/>
</dbReference>
<evidence type="ECO:0000313" key="2">
    <source>
        <dbReference type="Ensembl" id="ENSPCEP00000010751.1"/>
    </source>
</evidence>
<dbReference type="GO" id="GO:0006355">
    <property type="term" value="P:regulation of DNA-templated transcription"/>
    <property type="evidence" value="ECO:0007669"/>
    <property type="project" value="TreeGrafter"/>
</dbReference>
<organism evidence="2 3">
    <name type="scientific">Pelusios castaneus</name>
    <name type="common">West African mud turtle</name>
    <dbReference type="NCBI Taxonomy" id="367368"/>
    <lineage>
        <taxon>Eukaryota</taxon>
        <taxon>Metazoa</taxon>
        <taxon>Chordata</taxon>
        <taxon>Craniata</taxon>
        <taxon>Vertebrata</taxon>
        <taxon>Euteleostomi</taxon>
        <taxon>Archelosauria</taxon>
        <taxon>Testudinata</taxon>
        <taxon>Testudines</taxon>
        <taxon>Pleurodira</taxon>
        <taxon>Pelomedusidae</taxon>
        <taxon>Pelusios</taxon>
    </lineage>
</organism>
<feature type="compositionally biased region" description="Polar residues" evidence="1">
    <location>
        <begin position="52"/>
        <end position="67"/>
    </location>
</feature>
<dbReference type="AlphaFoldDB" id="A0A8C8RWS4"/>
<proteinExistence type="predicted"/>
<sequence length="282" mass="31098">APHASQPRPCPGALLPYLGPISLNWFDELSSEAPPYESETSEEPEYRDGWLDQSTSKTPRGKPSTYSQLASTPMIFKEQSTTLLLLSSPIKELGLFEVKVCLDESFPQPHKMAYGSLFCTPKLLEVMTPKCISESLGAEVDPDMSWSSSLATPPTLNATVIIGNTKMCAWICSQPNSTVLLLLELQPRFSCGGSSPSMGVLSNVCVFPCFHKFLLKIKREMVSVILMALAWPQQHWCTMLQVLSVASPIASPLVSDLYHTGLRLPQHPNLKSLHLMAWKLHG</sequence>
<accession>A0A8C8RWS4</accession>
<reference evidence="2" key="1">
    <citation type="submission" date="2025-08" db="UniProtKB">
        <authorList>
            <consortium name="Ensembl"/>
        </authorList>
    </citation>
    <scope>IDENTIFICATION</scope>
</reference>
<protein>
    <submittedName>
        <fullName evidence="2">Uncharacterized protein</fullName>
    </submittedName>
</protein>
<evidence type="ECO:0000313" key="3">
    <source>
        <dbReference type="Proteomes" id="UP000694393"/>
    </source>
</evidence>
<dbReference type="PANTHER" id="PTHR11289">
    <property type="entry name" value="BREAST CANCER TYPE 2 SUSCEPTIBILITY PROTEIN BRCA2"/>
    <property type="match status" value="1"/>
</dbReference>
<reference evidence="2" key="2">
    <citation type="submission" date="2025-09" db="UniProtKB">
        <authorList>
            <consortium name="Ensembl"/>
        </authorList>
    </citation>
    <scope>IDENTIFICATION</scope>
</reference>
<dbReference type="GO" id="GO:0000724">
    <property type="term" value="P:double-strand break repair via homologous recombination"/>
    <property type="evidence" value="ECO:0007669"/>
    <property type="project" value="InterPro"/>
</dbReference>
<dbReference type="Ensembl" id="ENSPCET00000011109.1">
    <property type="protein sequence ID" value="ENSPCEP00000010751.1"/>
    <property type="gene ID" value="ENSPCEG00000007880.1"/>
</dbReference>
<keyword evidence="3" id="KW-1185">Reference proteome</keyword>